<dbReference type="RefSeq" id="XP_026191808.1">
    <property type="nucleotide sequence ID" value="XM_026336023.1"/>
</dbReference>
<keyword evidence="2" id="KW-0812">Transmembrane</keyword>
<proteinExistence type="predicted"/>
<evidence type="ECO:0000256" key="2">
    <source>
        <dbReference type="SAM" id="Phobius"/>
    </source>
</evidence>
<feature type="compositionally biased region" description="Polar residues" evidence="1">
    <location>
        <begin position="236"/>
        <end position="263"/>
    </location>
</feature>
<dbReference type="GeneID" id="34621797"/>
<accession>A0A6P6RVC9</accession>
<evidence type="ECO:0000313" key="3">
    <source>
        <dbReference type="Proteomes" id="UP000515125"/>
    </source>
</evidence>
<name>A0A6P6RVC9_9EIME</name>
<evidence type="ECO:0000313" key="4">
    <source>
        <dbReference type="RefSeq" id="XP_026191808.1"/>
    </source>
</evidence>
<keyword evidence="3" id="KW-1185">Reference proteome</keyword>
<gene>
    <name evidence="4" type="primary">LOC34621797</name>
</gene>
<protein>
    <submittedName>
        <fullName evidence="4">Uncharacterized protein LOC34621797</fullName>
    </submittedName>
</protein>
<feature type="region of interest" description="Disordered" evidence="1">
    <location>
        <begin position="226"/>
        <end position="263"/>
    </location>
</feature>
<evidence type="ECO:0000256" key="1">
    <source>
        <dbReference type="SAM" id="MobiDB-lite"/>
    </source>
</evidence>
<reference evidence="4" key="1">
    <citation type="submission" date="2025-08" db="UniProtKB">
        <authorList>
            <consortium name="RefSeq"/>
        </authorList>
    </citation>
    <scope>IDENTIFICATION</scope>
</reference>
<feature type="region of interest" description="Disordered" evidence="1">
    <location>
        <begin position="457"/>
        <end position="524"/>
    </location>
</feature>
<dbReference type="AlphaFoldDB" id="A0A6P6RVC9"/>
<keyword evidence="2" id="KW-0472">Membrane</keyword>
<sequence length="661" mass="70518">MRPLPLAFPTASWSSYYPSDLENSYDDVSSKSYQFGSYSHSYESPSQGSSESSQTATFPRLATALSLPASVAPDTCWPEGSRTQLKVRRSFWKSPKPWKCAGGRERRNTTRANALLYLALTEPALSTSALLVTQQRNPRSIAPPPVKSKEASNSNAFSLFSLLCFACIMVFLSLALGIAVGCALVRSRPSMGAVTLAVLPLSSLEASVVQESQDIFGANGMSASASGDAAVHTTDSEAASKQGQPEQLTEMRPSTSDSDPQKNVSNGLATFVLEVLHTQPKAHEPFAVLRGAFGGTESGVSILEYIPAPLAGIRPEDACFTPYSTGFDKVLPTSQTADPEASLVAGEEFEGTGKRHELEGDLASPFTVKPLDAVATTATAPGGMASLEHLGPPFEALPDLQDLVGGSMVASFRRSPDHTLQELLHVSAGESAKMLMIRGSFLPLHGNSIVAHTLAQLSSGSNPNEPGNAEAQTPGARPLPPRTLSMAADGSRGHPVRGRGGFEGEANEVQMTIPDGDDIDGRRNDQRATTLGLSSTASSEKPLGSPCMLGSNLNCSSQQAYKGPDDASSTGTKGPHLLAVAFHPVVDAQGKGFHSKELWVSVHHRVRSRQMYEDLIQDCRLGRVYVQLSVALAYYSLFYWKDVESHRFLPLAINCVLKPKI</sequence>
<keyword evidence="2" id="KW-1133">Transmembrane helix</keyword>
<feature type="transmembrane region" description="Helical" evidence="2">
    <location>
        <begin position="156"/>
        <end position="185"/>
    </location>
</feature>
<dbReference type="Proteomes" id="UP000515125">
    <property type="component" value="Unplaced"/>
</dbReference>
<organism evidence="3 4">
    <name type="scientific">Cyclospora cayetanensis</name>
    <dbReference type="NCBI Taxonomy" id="88456"/>
    <lineage>
        <taxon>Eukaryota</taxon>
        <taxon>Sar</taxon>
        <taxon>Alveolata</taxon>
        <taxon>Apicomplexa</taxon>
        <taxon>Conoidasida</taxon>
        <taxon>Coccidia</taxon>
        <taxon>Eucoccidiorida</taxon>
        <taxon>Eimeriorina</taxon>
        <taxon>Eimeriidae</taxon>
        <taxon>Cyclospora</taxon>
    </lineage>
</organism>
<dbReference type="OrthoDB" id="371045at2759"/>